<dbReference type="InterPro" id="IPR043519">
    <property type="entry name" value="NT_sf"/>
</dbReference>
<accession>A0ABW3ZYN5</accession>
<sequence>MGAQSQFRKLLSDIEPSQTTKSDASAGHENLRKYLKDDDTFKSYRETDFLSGSYKRNTAIRPRKKDGIVSRPDVDIIVVTNHIKDDEQQEVIDLLYDTLKPKYSTIRKQARSVGIETNKVDMDVVPIIAPNGKDGTLYIPDRKKEEWVETDPPKHTEWTTEVNTDSGGRFKPLVKLMKWWRRQNPTIAKKPKGFVIECIAAECMDKDEKQYDELFVGTLEKIVEKYAFYIGLRMVPHIEDPGVPGNSVMNGITFDAFEGFYYKVKSHAEKGRKAINETDKEKGLKLWREIFGPRFPTTESANSSSLLKNAVEPSLSFPDRPIKPNKPGGFA</sequence>
<dbReference type="CDD" id="cd05400">
    <property type="entry name" value="NT_2-5OAS_ClassI-CCAase"/>
    <property type="match status" value="1"/>
</dbReference>
<evidence type="ECO:0008006" key="5">
    <source>
        <dbReference type="Google" id="ProtNLM"/>
    </source>
</evidence>
<dbReference type="InterPro" id="IPR006116">
    <property type="entry name" value="NT_2-5OAS_ClassI-CCAase"/>
</dbReference>
<dbReference type="SUPFAM" id="SSF81301">
    <property type="entry name" value="Nucleotidyltransferase"/>
    <property type="match status" value="1"/>
</dbReference>
<evidence type="ECO:0000256" key="1">
    <source>
        <dbReference type="ARBA" id="ARBA00023118"/>
    </source>
</evidence>
<comment type="caution">
    <text evidence="3">The sequence shown here is derived from an EMBL/GenBank/DDBJ whole genome shotgun (WGS) entry which is preliminary data.</text>
</comment>
<name>A0ABW3ZYN5_9BACI</name>
<dbReference type="Proteomes" id="UP001597178">
    <property type="component" value="Unassembled WGS sequence"/>
</dbReference>
<dbReference type="Gene3D" id="3.30.460.10">
    <property type="entry name" value="Beta Polymerase, domain 2"/>
    <property type="match status" value="1"/>
</dbReference>
<evidence type="ECO:0000313" key="4">
    <source>
        <dbReference type="Proteomes" id="UP001597178"/>
    </source>
</evidence>
<dbReference type="RefSeq" id="WP_382402650.1">
    <property type="nucleotide sequence ID" value="NZ_JBHTNH010000057.1"/>
</dbReference>
<evidence type="ECO:0000313" key="3">
    <source>
        <dbReference type="EMBL" id="MFD1363399.1"/>
    </source>
</evidence>
<feature type="region of interest" description="Disordered" evidence="2">
    <location>
        <begin position="1"/>
        <end position="29"/>
    </location>
</feature>
<evidence type="ECO:0000256" key="2">
    <source>
        <dbReference type="SAM" id="MobiDB-lite"/>
    </source>
</evidence>
<keyword evidence="1" id="KW-0051">Antiviral defense</keyword>
<dbReference type="Pfam" id="PF18144">
    <property type="entry name" value="SMODS"/>
    <property type="match status" value="1"/>
</dbReference>
<protein>
    <recommendedName>
        <fullName evidence="5">Nucleotidyltransferase</fullName>
    </recommendedName>
</protein>
<organism evidence="3 4">
    <name type="scientific">Lentibacillus salinarum</name>
    <dbReference type="NCBI Taxonomy" id="446820"/>
    <lineage>
        <taxon>Bacteria</taxon>
        <taxon>Bacillati</taxon>
        <taxon>Bacillota</taxon>
        <taxon>Bacilli</taxon>
        <taxon>Bacillales</taxon>
        <taxon>Bacillaceae</taxon>
        <taxon>Lentibacillus</taxon>
    </lineage>
</organism>
<dbReference type="EMBL" id="JBHTNH010000057">
    <property type="protein sequence ID" value="MFD1363399.1"/>
    <property type="molecule type" value="Genomic_DNA"/>
</dbReference>
<reference evidence="4" key="1">
    <citation type="journal article" date="2019" name="Int. J. Syst. Evol. Microbiol.">
        <title>The Global Catalogue of Microorganisms (GCM) 10K type strain sequencing project: providing services to taxonomists for standard genome sequencing and annotation.</title>
        <authorList>
            <consortium name="The Broad Institute Genomics Platform"/>
            <consortium name="The Broad Institute Genome Sequencing Center for Infectious Disease"/>
            <person name="Wu L."/>
            <person name="Ma J."/>
        </authorList>
    </citation>
    <scope>NUCLEOTIDE SEQUENCE [LARGE SCALE GENOMIC DNA]</scope>
    <source>
        <strain evidence="4">CCUG 54822</strain>
    </source>
</reference>
<proteinExistence type="predicted"/>
<gene>
    <name evidence="3" type="ORF">ACFQ4A_17475</name>
</gene>
<keyword evidence="4" id="KW-1185">Reference proteome</keyword>
<feature type="region of interest" description="Disordered" evidence="2">
    <location>
        <begin position="312"/>
        <end position="331"/>
    </location>
</feature>